<accession>A0A0E0JVH0</accession>
<evidence type="ECO:0000256" key="3">
    <source>
        <dbReference type="ARBA" id="ARBA00022843"/>
    </source>
</evidence>
<dbReference type="PANTHER" id="PTHR10943:SF1">
    <property type="entry name" value="26S PROTEASOME NON-ATPASE REGULATORY SUBUNIT 2"/>
    <property type="match status" value="1"/>
</dbReference>
<dbReference type="InterPro" id="IPR016024">
    <property type="entry name" value="ARM-type_fold"/>
</dbReference>
<evidence type="ECO:0000259" key="6">
    <source>
        <dbReference type="Pfam" id="PF17781"/>
    </source>
</evidence>
<organism evidence="8">
    <name type="scientific">Oryza punctata</name>
    <name type="common">Red rice</name>
    <dbReference type="NCBI Taxonomy" id="4537"/>
    <lineage>
        <taxon>Eukaryota</taxon>
        <taxon>Viridiplantae</taxon>
        <taxon>Streptophyta</taxon>
        <taxon>Embryophyta</taxon>
        <taxon>Tracheophyta</taxon>
        <taxon>Spermatophyta</taxon>
        <taxon>Magnoliopsida</taxon>
        <taxon>Liliopsida</taxon>
        <taxon>Poales</taxon>
        <taxon>Poaceae</taxon>
        <taxon>BOP clade</taxon>
        <taxon>Oryzoideae</taxon>
        <taxon>Oryzeae</taxon>
        <taxon>Oryzinae</taxon>
        <taxon>Oryza</taxon>
    </lineage>
</organism>
<reference evidence="8" key="1">
    <citation type="submission" date="2015-04" db="UniProtKB">
        <authorList>
            <consortium name="EnsemblPlants"/>
        </authorList>
    </citation>
    <scope>IDENTIFICATION</scope>
</reference>
<dbReference type="OMA" id="FHKRQDD"/>
<evidence type="ECO:0000313" key="8">
    <source>
        <dbReference type="EnsemblPlants" id="OPUNC02G02890.1"/>
    </source>
</evidence>
<keyword evidence="2" id="KW-0677">Repeat</keyword>
<feature type="region of interest" description="Disordered" evidence="5">
    <location>
        <begin position="933"/>
        <end position="961"/>
    </location>
</feature>
<protein>
    <recommendedName>
        <fullName evidence="10">26S proteasome non-ATPase regulatory subunit 2 homolog</fullName>
    </recommendedName>
</protein>
<dbReference type="FunFam" id="1.25.10.10:FF:000084">
    <property type="entry name" value="26S proteasome non-ATPase regulatory subunit 2 homolog"/>
    <property type="match status" value="1"/>
</dbReference>
<keyword evidence="4" id="KW-0647">Proteasome</keyword>
<evidence type="ECO:0000256" key="2">
    <source>
        <dbReference type="ARBA" id="ARBA00022737"/>
    </source>
</evidence>
<feature type="compositionally biased region" description="Low complexity" evidence="5">
    <location>
        <begin position="9"/>
        <end position="22"/>
    </location>
</feature>
<dbReference type="GO" id="GO:0034515">
    <property type="term" value="C:proteasome storage granule"/>
    <property type="evidence" value="ECO:0007669"/>
    <property type="project" value="TreeGrafter"/>
</dbReference>
<dbReference type="SUPFAM" id="SSF48371">
    <property type="entry name" value="ARM repeat"/>
    <property type="match status" value="1"/>
</dbReference>
<dbReference type="PANTHER" id="PTHR10943">
    <property type="entry name" value="26S PROTEASOME NON-ATPASE REGULATORY SUBUNIT"/>
    <property type="match status" value="1"/>
</dbReference>
<dbReference type="Pfam" id="PF18051">
    <property type="entry name" value="RPN1_C"/>
    <property type="match status" value="1"/>
</dbReference>
<sequence length="1149" mass="125273">MAPPENPNGAGPAAPSDPAQSQPQPPAKSKGKKKDEKKDDDLSEEDLALKEQLELYVVRAQDADPGVQKLALESMRQEIRSATSSMTSVPKPLKFLRPHYGTLKSYFETMPESSDLKRYMADILSVLALTMSAEGERESLKYRLLGSEGDIGSWGHEYVRNLAGEIAQEFQKRQDDDMPIDALMELVQQIVSFHMKHNAEPEAVDLLMEVEDLDLLVEHVDSTNYKRTCLYLTSSSKYLPAPDDMLALDIAYTIYMKFEDLASALRIALLLDNKYVKQVYTATEDLQLKKQFSFNIARHGLAMEIDDEIAADDNDKEALQEIVNNSKLSEGYLTLARDIEVMEAKSPEDIYKVHLIDGRGASSSLDSARQNLAATFVNAFVNAGFGQDKLMTAPSDSSSSGASGNWLFKNKEHGKASAAASLGMILLWDTDSGLAQLDKYLHSNDAHVVAGALLGIGIVTCGVKNDCDPALAILMEYINKDDMNIRIGAILGLGIAYAGSQKEELKSYLSTVLGDSQSTLEVLIFSAIALGLVFVGSCNEEIAQSIIFALMERNEAELAEPIIRLLPVALGLLYLGKQESVEATAEVSKTFDEKIRKYCDVTLMSLAYAGTGNVLKVQKLLGICSQHLEKGETHQGPAVLGIALIAMAEELGAEMAVRSLERLLQYGEQNIRRAVPLALGILCISNPKVNVMDTLSRLSHDADADVSMAAIISLGLIGAGTNNARIAGMLRNLSSYYYKEAAHLFCVRIAQGLVHLGKGLLTLSPYHSDRMALGGLVTVLHACLDMKSTILGKYHYILYIIVLAMQPRMLLTVDEDLKPLSVPVRVGQAVDVVGQAGRPKTITGFQTHSTPVLLAAGERAELATEKYIPLTSVLEGFVILKKNPEYNEDKDTMRVAVVKHSAVVAQIIRRLAAAAAAAGETAHYLFTDEGIHHRSFSSPPPPPPRPHVVGSSSSPLRAGDHSDRWHEICGEVQRKGEHEGHVGGGGAMANPRFMERNLDLRVISGSKCRSRLVHAPRAACFLHHAPSRRSFSSSAASSPSTSPPAPSETSPPTTSPPAPPAPAVPVITSPPAFDLCSEWSSFGDWLETCYDPAEFVRHFPAVMFSKPMDAPDTLYDRWVFEGWFQSAIRDILSKLHDHHLVGLELKISV</sequence>
<evidence type="ECO:0000256" key="4">
    <source>
        <dbReference type="ARBA" id="ARBA00022942"/>
    </source>
</evidence>
<feature type="compositionally biased region" description="Low complexity" evidence="5">
    <location>
        <begin position="1031"/>
        <end position="1040"/>
    </location>
</feature>
<feature type="domain" description="RPN1 N-terminal" evidence="6">
    <location>
        <begin position="53"/>
        <end position="355"/>
    </location>
</feature>
<feature type="region of interest" description="Disordered" evidence="5">
    <location>
        <begin position="1031"/>
        <end position="1064"/>
    </location>
</feature>
<evidence type="ECO:0000256" key="5">
    <source>
        <dbReference type="SAM" id="MobiDB-lite"/>
    </source>
</evidence>
<feature type="compositionally biased region" description="Pro residues" evidence="5">
    <location>
        <begin position="1053"/>
        <end position="1063"/>
    </location>
</feature>
<dbReference type="Gene3D" id="1.25.10.10">
    <property type="entry name" value="Leucine-rich Repeat Variant"/>
    <property type="match status" value="1"/>
</dbReference>
<dbReference type="InterPro" id="IPR040892">
    <property type="entry name" value="RPN1_N"/>
</dbReference>
<dbReference type="GO" id="GO:0043161">
    <property type="term" value="P:proteasome-mediated ubiquitin-dependent protein catabolic process"/>
    <property type="evidence" value="ECO:0007669"/>
    <property type="project" value="TreeGrafter"/>
</dbReference>
<proteinExistence type="inferred from homology"/>
<dbReference type="Proteomes" id="UP000026962">
    <property type="component" value="Chromosome 2"/>
</dbReference>
<feature type="domain" description="26S proteasome non-ATPase regulatory subunit RPN1 C-terminal" evidence="7">
    <location>
        <begin position="833"/>
        <end position="886"/>
    </location>
</feature>
<name>A0A0E0JVH0_ORYPU</name>
<dbReference type="GO" id="GO:0005634">
    <property type="term" value="C:nucleus"/>
    <property type="evidence" value="ECO:0007669"/>
    <property type="project" value="TreeGrafter"/>
</dbReference>
<dbReference type="GO" id="GO:0008540">
    <property type="term" value="C:proteasome regulatory particle, base subcomplex"/>
    <property type="evidence" value="ECO:0007669"/>
    <property type="project" value="TreeGrafter"/>
</dbReference>
<dbReference type="Pfam" id="PF17781">
    <property type="entry name" value="RPN1_RPN2_N"/>
    <property type="match status" value="1"/>
</dbReference>
<dbReference type="InterPro" id="IPR011989">
    <property type="entry name" value="ARM-like"/>
</dbReference>
<evidence type="ECO:0000259" key="7">
    <source>
        <dbReference type="Pfam" id="PF18051"/>
    </source>
</evidence>
<dbReference type="Gramene" id="OPUNC02G02890.1">
    <property type="protein sequence ID" value="OPUNC02G02890.1"/>
    <property type="gene ID" value="OPUNC02G02890"/>
</dbReference>
<feature type="region of interest" description="Disordered" evidence="5">
    <location>
        <begin position="1"/>
        <end position="46"/>
    </location>
</feature>
<comment type="similarity">
    <text evidence="1">Belongs to the proteasome subunit S2 family.</text>
</comment>
<keyword evidence="3" id="KW-0832">Ubl conjugation</keyword>
<dbReference type="EnsemblPlants" id="OPUNC02G02890.1">
    <property type="protein sequence ID" value="OPUNC02G02890.1"/>
    <property type="gene ID" value="OPUNC02G02890"/>
</dbReference>
<evidence type="ECO:0000313" key="9">
    <source>
        <dbReference type="Proteomes" id="UP000026962"/>
    </source>
</evidence>
<dbReference type="AlphaFoldDB" id="A0A0E0JVH0"/>
<dbReference type="STRING" id="4537.A0A0E0JVH0"/>
<evidence type="ECO:0008006" key="10">
    <source>
        <dbReference type="Google" id="ProtNLM"/>
    </source>
</evidence>
<reference evidence="8" key="2">
    <citation type="submission" date="2018-05" db="EMBL/GenBank/DDBJ databases">
        <title>OpunRS2 (Oryza punctata Reference Sequence Version 2).</title>
        <authorList>
            <person name="Zhang J."/>
            <person name="Kudrna D."/>
            <person name="Lee S."/>
            <person name="Talag J."/>
            <person name="Welchert J."/>
            <person name="Wing R.A."/>
        </authorList>
    </citation>
    <scope>NUCLEOTIDE SEQUENCE [LARGE SCALE GENOMIC DNA]</scope>
</reference>
<dbReference type="Pfam" id="PF01851">
    <property type="entry name" value="PC_rep"/>
    <property type="match status" value="3"/>
</dbReference>
<keyword evidence="9" id="KW-1185">Reference proteome</keyword>
<dbReference type="InterPro" id="IPR041433">
    <property type="entry name" value="RPN1_C"/>
</dbReference>
<evidence type="ECO:0000256" key="1">
    <source>
        <dbReference type="ARBA" id="ARBA00005460"/>
    </source>
</evidence>
<dbReference type="eggNOG" id="KOG2005">
    <property type="taxonomic scope" value="Eukaryota"/>
</dbReference>
<dbReference type="InterPro" id="IPR002015">
    <property type="entry name" value="Proteasome/cyclosome_rpt"/>
</dbReference>